<reference evidence="5" key="1">
    <citation type="journal article" date="2020" name="Mol. Plant Microbe">
        <title>Rhizobial microsymbionts of the narrowly endemic Oxytropis species growing in Kamchatka are characterized by significant genetic diversity and possess a set of genes that are associated with T3SS and T6SS secretion systems and can affect the development of symbiosis.</title>
        <authorList>
            <person name="Safronova V."/>
            <person name="Guro P."/>
            <person name="Sazanova A."/>
            <person name="Kuznetsova I."/>
            <person name="Belimov A."/>
            <person name="Yakubov V."/>
            <person name="Chirak E."/>
            <person name="Afonin A."/>
            <person name="Gogolev Y."/>
            <person name="Andronov E."/>
            <person name="Tikhonovich I."/>
        </authorList>
    </citation>
    <scope>NUCLEOTIDE SEQUENCE [LARGE SCALE GENOMIC DNA]</scope>
    <source>
        <strain evidence="5">581</strain>
    </source>
</reference>
<dbReference type="InterPro" id="IPR005467">
    <property type="entry name" value="His_kinase_dom"/>
</dbReference>
<dbReference type="PRINTS" id="PR00344">
    <property type="entry name" value="BCTRLSENSOR"/>
</dbReference>
<dbReference type="InterPro" id="IPR003594">
    <property type="entry name" value="HATPase_dom"/>
</dbReference>
<organism evidence="4 5">
    <name type="scientific">Tardiphaga robiniae</name>
    <dbReference type="NCBI Taxonomy" id="943830"/>
    <lineage>
        <taxon>Bacteria</taxon>
        <taxon>Pseudomonadati</taxon>
        <taxon>Pseudomonadota</taxon>
        <taxon>Alphaproteobacteria</taxon>
        <taxon>Hyphomicrobiales</taxon>
        <taxon>Nitrobacteraceae</taxon>
        <taxon>Tardiphaga</taxon>
    </lineage>
</organism>
<dbReference type="EMBL" id="CP050292">
    <property type="protein sequence ID" value="QND71166.1"/>
    <property type="molecule type" value="Genomic_DNA"/>
</dbReference>
<dbReference type="Proteomes" id="UP000515291">
    <property type="component" value="Chromosome"/>
</dbReference>
<dbReference type="SMART" id="SM00387">
    <property type="entry name" value="HATPase_c"/>
    <property type="match status" value="1"/>
</dbReference>
<evidence type="ECO:0000313" key="5">
    <source>
        <dbReference type="Proteomes" id="UP000515291"/>
    </source>
</evidence>
<name>A0A7G6TWN4_9BRAD</name>
<dbReference type="InterPro" id="IPR011495">
    <property type="entry name" value="Sig_transdc_His_kin_sub2_dim/P"/>
</dbReference>
<proteinExistence type="predicted"/>
<dbReference type="InterPro" id="IPR003018">
    <property type="entry name" value="GAF"/>
</dbReference>
<dbReference type="PANTHER" id="PTHR43102:SF2">
    <property type="entry name" value="GAF DOMAIN-CONTAINING PROTEIN"/>
    <property type="match status" value="1"/>
</dbReference>
<dbReference type="KEGG" id="trb:HB776_07885"/>
<dbReference type="PANTHER" id="PTHR43102">
    <property type="entry name" value="SLR1143 PROTEIN"/>
    <property type="match status" value="1"/>
</dbReference>
<dbReference type="SUPFAM" id="SSF55781">
    <property type="entry name" value="GAF domain-like"/>
    <property type="match status" value="1"/>
</dbReference>
<dbReference type="Pfam" id="PF02518">
    <property type="entry name" value="HATPase_c"/>
    <property type="match status" value="1"/>
</dbReference>
<protein>
    <recommendedName>
        <fullName evidence="2">histidine kinase</fullName>
        <ecNumber evidence="2">2.7.13.3</ecNumber>
    </recommendedName>
</protein>
<dbReference type="InterPro" id="IPR004358">
    <property type="entry name" value="Sig_transdc_His_kin-like_C"/>
</dbReference>
<dbReference type="Pfam" id="PF07568">
    <property type="entry name" value="HisKA_2"/>
    <property type="match status" value="1"/>
</dbReference>
<dbReference type="SUPFAM" id="SSF55874">
    <property type="entry name" value="ATPase domain of HSP90 chaperone/DNA topoisomerase II/histidine kinase"/>
    <property type="match status" value="1"/>
</dbReference>
<dbReference type="AlphaFoldDB" id="A0A7G6TWN4"/>
<comment type="catalytic activity">
    <reaction evidence="1">
        <text>ATP + protein L-histidine = ADP + protein N-phospho-L-histidine.</text>
        <dbReference type="EC" id="2.7.13.3"/>
    </reaction>
</comment>
<evidence type="ECO:0000256" key="1">
    <source>
        <dbReference type="ARBA" id="ARBA00000085"/>
    </source>
</evidence>
<dbReference type="EC" id="2.7.13.3" evidence="2"/>
<evidence type="ECO:0000259" key="3">
    <source>
        <dbReference type="PROSITE" id="PS50109"/>
    </source>
</evidence>
<dbReference type="InterPro" id="IPR029016">
    <property type="entry name" value="GAF-like_dom_sf"/>
</dbReference>
<dbReference type="GO" id="GO:0004673">
    <property type="term" value="F:protein histidine kinase activity"/>
    <property type="evidence" value="ECO:0007669"/>
    <property type="project" value="UniProtKB-EC"/>
</dbReference>
<dbReference type="Pfam" id="PF01590">
    <property type="entry name" value="GAF"/>
    <property type="match status" value="1"/>
</dbReference>
<dbReference type="PROSITE" id="PS50109">
    <property type="entry name" value="HIS_KIN"/>
    <property type="match status" value="1"/>
</dbReference>
<dbReference type="Gene3D" id="3.30.565.10">
    <property type="entry name" value="Histidine kinase-like ATPase, C-terminal domain"/>
    <property type="match status" value="1"/>
</dbReference>
<evidence type="ECO:0000313" key="4">
    <source>
        <dbReference type="EMBL" id="QND71166.1"/>
    </source>
</evidence>
<dbReference type="SMART" id="SM00065">
    <property type="entry name" value="GAF"/>
    <property type="match status" value="1"/>
</dbReference>
<accession>A0A7G6TWN4</accession>
<dbReference type="InterPro" id="IPR036890">
    <property type="entry name" value="HATPase_C_sf"/>
</dbReference>
<feature type="domain" description="Histidine kinase" evidence="3">
    <location>
        <begin position="281"/>
        <end position="367"/>
    </location>
</feature>
<dbReference type="Gene3D" id="3.30.450.40">
    <property type="match status" value="1"/>
</dbReference>
<gene>
    <name evidence="4" type="ORF">HB776_07885</name>
</gene>
<evidence type="ECO:0000256" key="2">
    <source>
        <dbReference type="ARBA" id="ARBA00012438"/>
    </source>
</evidence>
<sequence length="367" mass="40219">MAMSFVSPSIVPHNETQRMAAVRRYDILDTPPDGTFDRVTALAARRFNVPISIVSIVDHDRIWFKSHHGLDAKQINRDPGLCASAILESDPYILENASTDVRSLTNPLVAGEFGLKFYMAVPLRTFDGYNLGTLCVIDKEPRTVDQSQIDDLKDLGSVVMDQIELRLSARRAVDQAQIMAREIDHRVMNSLQFVSAMLSLQSRSGRSTDATTQLKIAADRVGAVARVHRHFYAEDVRETASCIPYITRLCADLSSILETPIHVDGDEGEVPTTSVQPIGLLINELVTNAAKHGAGQIDVSFRLADGVRRLVVSDLGQGFPKDFSIESSQQGLGMKVIRSLAEQLGGHVEALPNPIGRGSSFIVEFPA</sequence>